<evidence type="ECO:0000313" key="2">
    <source>
        <dbReference type="Proteomes" id="UP000823405"/>
    </source>
</evidence>
<dbReference type="AlphaFoldDB" id="A0A9P6UJS9"/>
<keyword evidence="2" id="KW-1185">Reference proteome</keyword>
<reference evidence="1" key="1">
    <citation type="journal article" date="2020" name="Fungal Divers.">
        <title>Resolving the Mortierellaceae phylogeny through synthesis of multi-gene phylogenetics and phylogenomics.</title>
        <authorList>
            <person name="Vandepol N."/>
            <person name="Liber J."/>
            <person name="Desiro A."/>
            <person name="Na H."/>
            <person name="Kennedy M."/>
            <person name="Barry K."/>
            <person name="Grigoriev I.V."/>
            <person name="Miller A.N."/>
            <person name="O'Donnell K."/>
            <person name="Stajich J.E."/>
            <person name="Bonito G."/>
        </authorList>
    </citation>
    <scope>NUCLEOTIDE SEQUENCE</scope>
    <source>
        <strain evidence="1">NVP60</strain>
    </source>
</reference>
<sequence length="629" mass="67888">MAQSDSLIDQPAPYSITDIGSSNKRQSSSVLASISSTFLGIGSSLRSRNHSNTSSVSLATIRSSAAVNDSVAIKSHNQTAQITCVLPPSTSITSVSNASANVPNVRSFSNIFNTGRQHPMSTPSHSLSTPTLPSFNQANQANEPFVVRRTGCTCHNKQFPGPCLFHKKLPSIPVAQLEDQDATGSIKEKKSSRVSAMFTTVSIRSFIASMKKSRLQSTSVQSLVEINTPSSKEPQFRSQSNTSLPSIHPQEPTLNHAILLSHTSHKNRTGPSSTVYRAKKRHTAADVPLTGSPESSMDQLGLQQVKRQAIYGLKERSLDPSYHGSEQSHPCADRLYLCPMSDSTPGSAPLCPFTKATTSDKDLIRRVPAITRIRQAAESAPNLSLHGGTQVSAVNVQAELIGHPHIAEASTTSRRGGLNFIANSTPDLPSTAHSRSLMVPAPSAYSTEPYNKENATFFEPFQAYSHIHGGQASRYVSFHFDLSHLEKAENDAEGDLTLATKADMDHPEQVTVVEGEDGEEEPSNRFAPTVISTLATVSNPSVHLPSQPRSDQQTAVKRFFGRTGHYKLVNGVTPGYAIELLVTLGVNYITTSSLESDAFEHGAAIDRSTIEAIGEQVELDVVEERKKVL</sequence>
<protein>
    <submittedName>
        <fullName evidence="1">Uncharacterized protein</fullName>
    </submittedName>
</protein>
<dbReference type="Proteomes" id="UP000823405">
    <property type="component" value="Unassembled WGS sequence"/>
</dbReference>
<name>A0A9P6UJS9_9FUNG</name>
<comment type="caution">
    <text evidence="1">The sequence shown here is derived from an EMBL/GenBank/DDBJ whole genome shotgun (WGS) entry which is preliminary data.</text>
</comment>
<gene>
    <name evidence="1" type="ORF">BGZ97_001043</name>
</gene>
<proteinExistence type="predicted"/>
<accession>A0A9P6UJS9</accession>
<evidence type="ECO:0000313" key="1">
    <source>
        <dbReference type="EMBL" id="KAG0305658.1"/>
    </source>
</evidence>
<dbReference type="OrthoDB" id="2448563at2759"/>
<dbReference type="EMBL" id="JAAAIN010001202">
    <property type="protein sequence ID" value="KAG0305658.1"/>
    <property type="molecule type" value="Genomic_DNA"/>
</dbReference>
<organism evidence="1 2">
    <name type="scientific">Linnemannia gamsii</name>
    <dbReference type="NCBI Taxonomy" id="64522"/>
    <lineage>
        <taxon>Eukaryota</taxon>
        <taxon>Fungi</taxon>
        <taxon>Fungi incertae sedis</taxon>
        <taxon>Mucoromycota</taxon>
        <taxon>Mortierellomycotina</taxon>
        <taxon>Mortierellomycetes</taxon>
        <taxon>Mortierellales</taxon>
        <taxon>Mortierellaceae</taxon>
        <taxon>Linnemannia</taxon>
    </lineage>
</organism>